<organism evidence="2 3">
    <name type="scientific">Thioclava atlantica</name>
    <dbReference type="NCBI Taxonomy" id="1317124"/>
    <lineage>
        <taxon>Bacteria</taxon>
        <taxon>Pseudomonadati</taxon>
        <taxon>Pseudomonadota</taxon>
        <taxon>Alphaproteobacteria</taxon>
        <taxon>Rhodobacterales</taxon>
        <taxon>Paracoccaceae</taxon>
        <taxon>Thioclava</taxon>
    </lineage>
</organism>
<dbReference type="SUPFAM" id="SSF142921">
    <property type="entry name" value="WGR domain-like"/>
    <property type="match status" value="1"/>
</dbReference>
<evidence type="ECO:0000259" key="1">
    <source>
        <dbReference type="PROSITE" id="PS51977"/>
    </source>
</evidence>
<dbReference type="Proteomes" id="UP000028607">
    <property type="component" value="Unassembled WGS sequence"/>
</dbReference>
<dbReference type="RefSeq" id="WP_051855922.1">
    <property type="nucleotide sequence ID" value="NZ_AQRC01000008.1"/>
</dbReference>
<reference evidence="3" key="1">
    <citation type="submission" date="2013-04" db="EMBL/GenBank/DDBJ databases">
        <title>Thioclava sp. 13D2W-2 Genome Sequencing.</title>
        <authorList>
            <person name="Lai Q."/>
            <person name="Li G."/>
            <person name="Shao Z."/>
        </authorList>
    </citation>
    <scope>NUCLEOTIDE SEQUENCE [LARGE SCALE GENOMIC DNA]</scope>
    <source>
        <strain evidence="3">13D2W-2</strain>
    </source>
</reference>
<keyword evidence="3" id="KW-1185">Reference proteome</keyword>
<evidence type="ECO:0000313" key="3">
    <source>
        <dbReference type="Proteomes" id="UP000028607"/>
    </source>
</evidence>
<comment type="caution">
    <text evidence="2">The sequence shown here is derived from an EMBL/GenBank/DDBJ whole genome shotgun (WGS) entry which is preliminary data.</text>
</comment>
<dbReference type="InterPro" id="IPR008893">
    <property type="entry name" value="WGR_domain"/>
</dbReference>
<name>A0A085TVT9_9RHOB</name>
<dbReference type="STRING" id="1317124.DW2_11541"/>
<dbReference type="InterPro" id="IPR036930">
    <property type="entry name" value="WGR_dom_sf"/>
</dbReference>
<dbReference type="PROSITE" id="PS51977">
    <property type="entry name" value="WGR"/>
    <property type="match status" value="1"/>
</dbReference>
<reference evidence="2 3" key="2">
    <citation type="journal article" date="2015" name="Antonie Van Leeuwenhoek">
        <title>Thioclava indica sp. nov., isolated from surface seawater of the Indian Ocean.</title>
        <authorList>
            <person name="Liu Y."/>
            <person name="Lai Q."/>
            <person name="Du J."/>
            <person name="Xu H."/>
            <person name="Jiang L."/>
            <person name="Shao Z."/>
        </authorList>
    </citation>
    <scope>NUCLEOTIDE SEQUENCE [LARGE SCALE GENOMIC DNA]</scope>
    <source>
        <strain evidence="2 3">13D2W-2</strain>
    </source>
</reference>
<dbReference type="eggNOG" id="COG3831">
    <property type="taxonomic scope" value="Bacteria"/>
</dbReference>
<gene>
    <name evidence="2" type="ORF">DW2_11541</name>
</gene>
<accession>A0A085TVT9</accession>
<dbReference type="CDD" id="cd07996">
    <property type="entry name" value="WGR_MMR_like"/>
    <property type="match status" value="1"/>
</dbReference>
<dbReference type="EMBL" id="AQRC01000008">
    <property type="protein sequence ID" value="KFE34836.1"/>
    <property type="molecule type" value="Genomic_DNA"/>
</dbReference>
<dbReference type="Pfam" id="PF05406">
    <property type="entry name" value="WGR"/>
    <property type="match status" value="1"/>
</dbReference>
<proteinExistence type="predicted"/>
<feature type="domain" description="WGR" evidence="1">
    <location>
        <begin position="1"/>
        <end position="85"/>
    </location>
</feature>
<dbReference type="AlphaFoldDB" id="A0A085TVT9"/>
<dbReference type="InterPro" id="IPR049809">
    <property type="entry name" value="YehF/YfeS-like_WGR"/>
</dbReference>
<evidence type="ECO:0000313" key="2">
    <source>
        <dbReference type="EMBL" id="KFE34836.1"/>
    </source>
</evidence>
<dbReference type="OrthoDB" id="5801306at2"/>
<sequence length="85" mass="9947">MLNLILHRPGARRFYRVEVSDNLFGEYTVLREWGIRGHDGRQCLRWFSNLRDAVAAAETFRRKAQRRGYCLSEALAAQGLRRAPR</sequence>
<dbReference type="PATRIC" id="fig|1317124.6.peg.2335"/>
<protein>
    <submittedName>
        <fullName evidence="2">WGR domain-containing protein</fullName>
    </submittedName>
</protein>